<keyword evidence="1" id="KW-0472">Membrane</keyword>
<gene>
    <name evidence="2" type="ORF">SAMN05216286_1758</name>
</gene>
<dbReference type="EMBL" id="FOKO01000002">
    <property type="protein sequence ID" value="SFC15116.1"/>
    <property type="molecule type" value="Genomic_DNA"/>
</dbReference>
<dbReference type="KEGG" id="kor:AWR26_12530"/>
<sequence length="216" mass="24835">MTKERDVWDIIIGIVPIFISLATAYLTYTLSVKQTMISKLEYAPIFILKNSFDYDEQNKIYHTERLSVYNEGYPIQNFKKEAKSYVTLTYSTNKDKRQIVVPLSYYWVNYTATGGKGKLTELVGLNNNSHAFNLSNEALDYNAQHPDVIVLIDISTTLELSYTEVDGEVKKAFYVNRELTSENEFRKLGNEALKIPPFNIETVKLDDLLSLLNQPH</sequence>
<dbReference type="Proteomes" id="UP000182314">
    <property type="component" value="Unassembled WGS sequence"/>
</dbReference>
<keyword evidence="1" id="KW-1133">Transmembrane helix</keyword>
<reference evidence="2 3" key="1">
    <citation type="submission" date="2016-10" db="EMBL/GenBank/DDBJ databases">
        <authorList>
            <person name="Varghese N."/>
            <person name="Submissions S."/>
        </authorList>
    </citation>
    <scope>NUCLEOTIDE SEQUENCE [LARGE SCALE GENOMIC DNA]</scope>
    <source>
        <strain evidence="2 3">CGMCC 1.7012</strain>
    </source>
</reference>
<organism evidence="2 3">
    <name type="scientific">Kosakonia oryzae</name>
    <dbReference type="NCBI Taxonomy" id="497725"/>
    <lineage>
        <taxon>Bacteria</taxon>
        <taxon>Pseudomonadati</taxon>
        <taxon>Pseudomonadota</taxon>
        <taxon>Gammaproteobacteria</taxon>
        <taxon>Enterobacterales</taxon>
        <taxon>Enterobacteriaceae</taxon>
        <taxon>Kosakonia</taxon>
    </lineage>
</organism>
<feature type="transmembrane region" description="Helical" evidence="1">
    <location>
        <begin position="7"/>
        <end position="28"/>
    </location>
</feature>
<name>A0AA94H2C0_9ENTR</name>
<evidence type="ECO:0000256" key="1">
    <source>
        <dbReference type="SAM" id="Phobius"/>
    </source>
</evidence>
<comment type="caution">
    <text evidence="2">The sequence shown here is derived from an EMBL/GenBank/DDBJ whole genome shotgun (WGS) entry which is preliminary data.</text>
</comment>
<dbReference type="AlphaFoldDB" id="A0AA94H2C0"/>
<accession>A0AA94H2C0</accession>
<proteinExistence type="predicted"/>
<evidence type="ECO:0000313" key="3">
    <source>
        <dbReference type="Proteomes" id="UP000182314"/>
    </source>
</evidence>
<evidence type="ECO:0000313" key="2">
    <source>
        <dbReference type="EMBL" id="SFC15116.1"/>
    </source>
</evidence>
<keyword evidence="1" id="KW-0812">Transmembrane</keyword>
<protein>
    <submittedName>
        <fullName evidence="2">Uncharacterized protein</fullName>
    </submittedName>
</protein>